<protein>
    <submittedName>
        <fullName evidence="1">Uncharacterized protein</fullName>
    </submittedName>
</protein>
<reference evidence="1" key="1">
    <citation type="submission" date="2014-11" db="EMBL/GenBank/DDBJ databases">
        <authorList>
            <person name="Amaro Gonzalez C."/>
        </authorList>
    </citation>
    <scope>NUCLEOTIDE SEQUENCE</scope>
</reference>
<name>A0A0E9RIW0_ANGAN</name>
<proteinExistence type="predicted"/>
<dbReference type="EMBL" id="GBXM01079533">
    <property type="protein sequence ID" value="JAH29044.1"/>
    <property type="molecule type" value="Transcribed_RNA"/>
</dbReference>
<dbReference type="AlphaFoldDB" id="A0A0E9RIW0"/>
<evidence type="ECO:0000313" key="1">
    <source>
        <dbReference type="EMBL" id="JAH29044.1"/>
    </source>
</evidence>
<reference evidence="1" key="2">
    <citation type="journal article" date="2015" name="Fish Shellfish Immunol.">
        <title>Early steps in the European eel (Anguilla anguilla)-Vibrio vulnificus interaction in the gills: Role of the RtxA13 toxin.</title>
        <authorList>
            <person name="Callol A."/>
            <person name="Pajuelo D."/>
            <person name="Ebbesson L."/>
            <person name="Teles M."/>
            <person name="MacKenzie S."/>
            <person name="Amaro C."/>
        </authorList>
    </citation>
    <scope>NUCLEOTIDE SEQUENCE</scope>
</reference>
<accession>A0A0E9RIW0</accession>
<organism evidence="1">
    <name type="scientific">Anguilla anguilla</name>
    <name type="common">European freshwater eel</name>
    <name type="synonym">Muraena anguilla</name>
    <dbReference type="NCBI Taxonomy" id="7936"/>
    <lineage>
        <taxon>Eukaryota</taxon>
        <taxon>Metazoa</taxon>
        <taxon>Chordata</taxon>
        <taxon>Craniata</taxon>
        <taxon>Vertebrata</taxon>
        <taxon>Euteleostomi</taxon>
        <taxon>Actinopterygii</taxon>
        <taxon>Neopterygii</taxon>
        <taxon>Teleostei</taxon>
        <taxon>Anguilliformes</taxon>
        <taxon>Anguillidae</taxon>
        <taxon>Anguilla</taxon>
    </lineage>
</organism>
<sequence>MEYVRMINIASGCCHLIKFYFTLYV</sequence>